<reference evidence="2 4" key="1">
    <citation type="submission" date="2017-02" db="EMBL/GenBank/DDBJ databases">
        <title>Complete genome sequences of Mycobacterium kansasii strains isolated from rhesus macaques.</title>
        <authorList>
            <person name="Panda A."/>
            <person name="Nagaraj S."/>
            <person name="Zhao X."/>
            <person name="Tettelin H."/>
            <person name="Detolla L.J."/>
        </authorList>
    </citation>
    <scope>NUCLEOTIDE SEQUENCE [LARGE SCALE GENOMIC DNA]</scope>
    <source>
        <strain evidence="2 4">11-3469</strain>
    </source>
</reference>
<keyword evidence="1" id="KW-0175">Coiled coil</keyword>
<evidence type="ECO:0000313" key="4">
    <source>
        <dbReference type="Proteomes" id="UP000188532"/>
    </source>
</evidence>
<dbReference type="EMBL" id="MVBN01000012">
    <property type="protein sequence ID" value="OOK64800.1"/>
    <property type="molecule type" value="Genomic_DNA"/>
</dbReference>
<dbReference type="GO" id="GO:0003677">
    <property type="term" value="F:DNA binding"/>
    <property type="evidence" value="ECO:0007669"/>
    <property type="project" value="InterPro"/>
</dbReference>
<dbReference type="GO" id="GO:0006313">
    <property type="term" value="P:DNA transposition"/>
    <property type="evidence" value="ECO:0007669"/>
    <property type="project" value="InterPro"/>
</dbReference>
<dbReference type="PANTHER" id="PTHR33609:SF1">
    <property type="entry name" value="TRANSPOSASE"/>
    <property type="match status" value="1"/>
</dbReference>
<accession>A0A1V3WCZ5</accession>
<dbReference type="PANTHER" id="PTHR33609">
    <property type="entry name" value="LOW CALCIUM RESPONSE LOCUS PROTEIN S"/>
    <property type="match status" value="1"/>
</dbReference>
<dbReference type="EMBL" id="MVBN01000007">
    <property type="protein sequence ID" value="OOK69599.1"/>
    <property type="molecule type" value="Genomic_DNA"/>
</dbReference>
<feature type="coiled-coil region" evidence="1">
    <location>
        <begin position="42"/>
        <end position="76"/>
    </location>
</feature>
<dbReference type="Gene3D" id="1.10.10.60">
    <property type="entry name" value="Homeodomain-like"/>
    <property type="match status" value="1"/>
</dbReference>
<dbReference type="InterPro" id="IPR002514">
    <property type="entry name" value="Transposase_8"/>
</dbReference>
<dbReference type="SUPFAM" id="SSF46689">
    <property type="entry name" value="Homeodomain-like"/>
    <property type="match status" value="1"/>
</dbReference>
<gene>
    <name evidence="3" type="ORF">BZL29_6171</name>
    <name evidence="2" type="ORF">BZL29_8116</name>
</gene>
<proteinExistence type="predicted"/>
<evidence type="ECO:0000256" key="1">
    <source>
        <dbReference type="SAM" id="Coils"/>
    </source>
</evidence>
<dbReference type="GO" id="GO:0004803">
    <property type="term" value="F:transposase activity"/>
    <property type="evidence" value="ECO:0007669"/>
    <property type="project" value="InterPro"/>
</dbReference>
<dbReference type="Pfam" id="PF01527">
    <property type="entry name" value="HTH_Tnp_1"/>
    <property type="match status" value="1"/>
</dbReference>
<dbReference type="InterPro" id="IPR009057">
    <property type="entry name" value="Homeodomain-like_sf"/>
</dbReference>
<dbReference type="InterPro" id="IPR052546">
    <property type="entry name" value="Transposase_8_domain"/>
</dbReference>
<evidence type="ECO:0000313" key="3">
    <source>
        <dbReference type="EMBL" id="OOK69599.1"/>
    </source>
</evidence>
<name>A0A1V3WCZ5_MYCKA</name>
<protein>
    <submittedName>
        <fullName evidence="2">Transposase family protein</fullName>
    </submittedName>
</protein>
<dbReference type="Proteomes" id="UP000188532">
    <property type="component" value="Unassembled WGS sequence"/>
</dbReference>
<comment type="caution">
    <text evidence="2">The sequence shown here is derived from an EMBL/GenBank/DDBJ whole genome shotgun (WGS) entry which is preliminary data.</text>
</comment>
<organism evidence="2 4">
    <name type="scientific">Mycobacterium kansasii</name>
    <dbReference type="NCBI Taxonomy" id="1768"/>
    <lineage>
        <taxon>Bacteria</taxon>
        <taxon>Bacillati</taxon>
        <taxon>Actinomycetota</taxon>
        <taxon>Actinomycetes</taxon>
        <taxon>Mycobacteriales</taxon>
        <taxon>Mycobacteriaceae</taxon>
        <taxon>Mycobacterium</taxon>
    </lineage>
</organism>
<dbReference type="AlphaFoldDB" id="A0A1V3WCZ5"/>
<sequence>MRKLTLADRLLSEGKDTAAVCRELGVSEATYHRWRNQFGGLKAEDAKRLKDLERENATLKRLLADAELEKAALKEIARGNF</sequence>
<evidence type="ECO:0000313" key="2">
    <source>
        <dbReference type="EMBL" id="OOK64800.1"/>
    </source>
</evidence>